<dbReference type="CDD" id="cd02669">
    <property type="entry name" value="Peptidase_C19M"/>
    <property type="match status" value="1"/>
</dbReference>
<dbReference type="Pfam" id="PF00443">
    <property type="entry name" value="UCH"/>
    <property type="match status" value="1"/>
</dbReference>
<feature type="region of interest" description="Disordered" evidence="11">
    <location>
        <begin position="1"/>
        <end position="47"/>
    </location>
</feature>
<dbReference type="Proteomes" id="UP000053257">
    <property type="component" value="Unassembled WGS sequence"/>
</dbReference>
<dbReference type="PROSITE" id="PS50235">
    <property type="entry name" value="USP_3"/>
    <property type="match status" value="1"/>
</dbReference>
<dbReference type="Pfam" id="PF02148">
    <property type="entry name" value="zf-UBP"/>
    <property type="match status" value="1"/>
</dbReference>
<feature type="domain" description="UBP-type" evidence="13">
    <location>
        <begin position="59"/>
        <end position="156"/>
    </location>
</feature>
<evidence type="ECO:0000259" key="13">
    <source>
        <dbReference type="PROSITE" id="PS50271"/>
    </source>
</evidence>
<evidence type="ECO:0000256" key="3">
    <source>
        <dbReference type="ARBA" id="ARBA00022664"/>
    </source>
</evidence>
<evidence type="ECO:0000256" key="1">
    <source>
        <dbReference type="ARBA" id="ARBA00004123"/>
    </source>
</evidence>
<dbReference type="STRING" id="745531.A0A0C3SDD6"/>
<evidence type="ECO:0000256" key="5">
    <source>
        <dbReference type="ARBA" id="ARBA00022728"/>
    </source>
</evidence>
<dbReference type="Gene3D" id="3.30.40.10">
    <property type="entry name" value="Zinc/RING finger domain, C3HC4 (zinc finger)"/>
    <property type="match status" value="1"/>
</dbReference>
<evidence type="ECO:0000313" key="14">
    <source>
        <dbReference type="EMBL" id="KIP11717.1"/>
    </source>
</evidence>
<keyword evidence="6 10" id="KW-0863">Zinc-finger</keyword>
<accession>A0A0C3SDD6</accession>
<keyword evidence="5" id="KW-0747">Spliceosome</keyword>
<evidence type="ECO:0000256" key="4">
    <source>
        <dbReference type="ARBA" id="ARBA00022723"/>
    </source>
</evidence>
<comment type="similarity">
    <text evidence="2">Belongs to the peptidase C19 family.</text>
</comment>
<keyword evidence="8" id="KW-0508">mRNA splicing</keyword>
<reference evidence="14 15" key="1">
    <citation type="journal article" date="2014" name="PLoS Genet.">
        <title>Analysis of the Phlebiopsis gigantea genome, transcriptome and secretome provides insight into its pioneer colonization strategies of wood.</title>
        <authorList>
            <person name="Hori C."/>
            <person name="Ishida T."/>
            <person name="Igarashi K."/>
            <person name="Samejima M."/>
            <person name="Suzuki H."/>
            <person name="Master E."/>
            <person name="Ferreira P."/>
            <person name="Ruiz-Duenas F.J."/>
            <person name="Held B."/>
            <person name="Canessa P."/>
            <person name="Larrondo L.F."/>
            <person name="Schmoll M."/>
            <person name="Druzhinina I.S."/>
            <person name="Kubicek C.P."/>
            <person name="Gaskell J.A."/>
            <person name="Kersten P."/>
            <person name="St John F."/>
            <person name="Glasner J."/>
            <person name="Sabat G."/>
            <person name="Splinter BonDurant S."/>
            <person name="Syed K."/>
            <person name="Yadav J."/>
            <person name="Mgbeahuruike A.C."/>
            <person name="Kovalchuk A."/>
            <person name="Asiegbu F.O."/>
            <person name="Lackner G."/>
            <person name="Hoffmeister D."/>
            <person name="Rencoret J."/>
            <person name="Gutierrez A."/>
            <person name="Sun H."/>
            <person name="Lindquist E."/>
            <person name="Barry K."/>
            <person name="Riley R."/>
            <person name="Grigoriev I.V."/>
            <person name="Henrissat B."/>
            <person name="Kues U."/>
            <person name="Berka R.M."/>
            <person name="Martinez A.T."/>
            <person name="Covert S.F."/>
            <person name="Blanchette R.A."/>
            <person name="Cullen D."/>
        </authorList>
    </citation>
    <scope>NUCLEOTIDE SEQUENCE [LARGE SCALE GENOMIC DNA]</scope>
    <source>
        <strain evidence="14 15">11061_1 CR5-6</strain>
    </source>
</reference>
<keyword evidence="4" id="KW-0479">Metal-binding</keyword>
<evidence type="ECO:0000256" key="7">
    <source>
        <dbReference type="ARBA" id="ARBA00022833"/>
    </source>
</evidence>
<keyword evidence="15" id="KW-1185">Reference proteome</keyword>
<dbReference type="InterPro" id="IPR050185">
    <property type="entry name" value="Ub_carboxyl-term_hydrolase"/>
</dbReference>
<dbReference type="GO" id="GO:0005681">
    <property type="term" value="C:spliceosomal complex"/>
    <property type="evidence" value="ECO:0007669"/>
    <property type="project" value="UniProtKB-KW"/>
</dbReference>
<dbReference type="InterPro" id="IPR013083">
    <property type="entry name" value="Znf_RING/FYVE/PHD"/>
</dbReference>
<dbReference type="AlphaFoldDB" id="A0A0C3SDD6"/>
<keyword evidence="7" id="KW-0862">Zinc</keyword>
<dbReference type="PANTHER" id="PTHR21646">
    <property type="entry name" value="UBIQUITIN CARBOXYL-TERMINAL HYDROLASE"/>
    <property type="match status" value="1"/>
</dbReference>
<dbReference type="SUPFAM" id="SSF57850">
    <property type="entry name" value="RING/U-box"/>
    <property type="match status" value="1"/>
</dbReference>
<dbReference type="HOGENOM" id="CLU_016848_2_1_1"/>
<name>A0A0C3SDD6_PHLG1</name>
<comment type="subcellular location">
    <subcellularLocation>
        <location evidence="1">Nucleus</location>
    </subcellularLocation>
</comment>
<evidence type="ECO:0000313" key="15">
    <source>
        <dbReference type="Proteomes" id="UP000053257"/>
    </source>
</evidence>
<dbReference type="EMBL" id="KN840444">
    <property type="protein sequence ID" value="KIP11717.1"/>
    <property type="molecule type" value="Genomic_DNA"/>
</dbReference>
<dbReference type="InterPro" id="IPR001394">
    <property type="entry name" value="Peptidase_C19_UCH"/>
</dbReference>
<evidence type="ECO:0000256" key="2">
    <source>
        <dbReference type="ARBA" id="ARBA00009085"/>
    </source>
</evidence>
<feature type="compositionally biased region" description="Basic and acidic residues" evidence="11">
    <location>
        <begin position="1"/>
        <end position="26"/>
    </location>
</feature>
<dbReference type="SMART" id="SM00290">
    <property type="entry name" value="ZnF_UBP"/>
    <property type="match status" value="1"/>
</dbReference>
<sequence>MATNDRPTDLEEERERRAVKRQRADDDIAQVADSKAVEQDEEEGEDVYGTFEQQDSGRASDLYLDTINRAILDFDFEKVCSVSLSNINIYGCLVCGKYFQGRGRHSYAYAHAIHDDHHVFINLETTKVYVLPDGYPVSDPSLEDISFVLAPAFSKASIGNLSAPSHLAKPSYDLSGKAYISGYIGLNNIKRNDYMNVIIHSLLHVRPLRDFLLLSDFSGKQTEMLKRFAGLAKKVWNPRLFKSQVSPHEFLQEVGRASAGKFSLEKQGDPAEFLGWLLNHLHKDLGGTKKRNSSVVFSSFQGELRMETQQVVVRSNSQENEKPRFDIDREIKTTKSPFLFLAVDLPPPPLFQDAVEKNIIPQVSIQSVLAKYDGRTTQESAGQLRRFKLQRLPPYVVLHFKRFTKNVFVEEKNPTIVNFPLRGLDFKDYLDSADPSLSTMYDLVANVTHESAAGTTRDKESTIWKVHLRAGSGGGENEKWFQIQDLIVEEIRKEMIFLGETIIQIWERRDPSPP</sequence>
<dbReference type="PANTHER" id="PTHR21646:SF16">
    <property type="entry name" value="U4_U6.U5 TRI-SNRNP-ASSOCIATED PROTEIN 2"/>
    <property type="match status" value="1"/>
</dbReference>
<dbReference type="InterPro" id="IPR038765">
    <property type="entry name" value="Papain-like_cys_pep_sf"/>
</dbReference>
<keyword evidence="9" id="KW-0539">Nucleus</keyword>
<dbReference type="InterPro" id="IPR033809">
    <property type="entry name" value="USP39"/>
</dbReference>
<dbReference type="GO" id="GO:0008270">
    <property type="term" value="F:zinc ion binding"/>
    <property type="evidence" value="ECO:0007669"/>
    <property type="project" value="UniProtKB-KW"/>
</dbReference>
<dbReference type="Gene3D" id="3.90.70.10">
    <property type="entry name" value="Cysteine proteinases"/>
    <property type="match status" value="1"/>
</dbReference>
<evidence type="ECO:0000256" key="9">
    <source>
        <dbReference type="ARBA" id="ARBA00023242"/>
    </source>
</evidence>
<evidence type="ECO:0000256" key="10">
    <source>
        <dbReference type="PROSITE-ProRule" id="PRU00502"/>
    </source>
</evidence>
<dbReference type="InterPro" id="IPR001607">
    <property type="entry name" value="Znf_UBP"/>
</dbReference>
<proteinExistence type="inferred from homology"/>
<evidence type="ECO:0000256" key="11">
    <source>
        <dbReference type="SAM" id="MobiDB-lite"/>
    </source>
</evidence>
<evidence type="ECO:0000259" key="12">
    <source>
        <dbReference type="PROSITE" id="PS50235"/>
    </source>
</evidence>
<evidence type="ECO:0008006" key="16">
    <source>
        <dbReference type="Google" id="ProtNLM"/>
    </source>
</evidence>
<evidence type="ECO:0000256" key="8">
    <source>
        <dbReference type="ARBA" id="ARBA00023187"/>
    </source>
</evidence>
<dbReference type="SUPFAM" id="SSF54001">
    <property type="entry name" value="Cysteine proteinases"/>
    <property type="match status" value="1"/>
</dbReference>
<dbReference type="InterPro" id="IPR028889">
    <property type="entry name" value="USP"/>
</dbReference>
<dbReference type="FunFam" id="3.30.40.10:FF:000068">
    <property type="entry name" value="U4/U6.U5 tri-snRNP-associated protein 2"/>
    <property type="match status" value="1"/>
</dbReference>
<dbReference type="GO" id="GO:0016579">
    <property type="term" value="P:protein deubiquitination"/>
    <property type="evidence" value="ECO:0007669"/>
    <property type="project" value="InterPro"/>
</dbReference>
<evidence type="ECO:0000256" key="6">
    <source>
        <dbReference type="ARBA" id="ARBA00022771"/>
    </source>
</evidence>
<dbReference type="PROSITE" id="PS50271">
    <property type="entry name" value="ZF_UBP"/>
    <property type="match status" value="1"/>
</dbReference>
<feature type="domain" description="USP" evidence="12">
    <location>
        <begin position="184"/>
        <end position="509"/>
    </location>
</feature>
<organism evidence="14 15">
    <name type="scientific">Phlebiopsis gigantea (strain 11061_1 CR5-6)</name>
    <name type="common">White-rot fungus</name>
    <name type="synonym">Peniophora gigantea</name>
    <dbReference type="NCBI Taxonomy" id="745531"/>
    <lineage>
        <taxon>Eukaryota</taxon>
        <taxon>Fungi</taxon>
        <taxon>Dikarya</taxon>
        <taxon>Basidiomycota</taxon>
        <taxon>Agaricomycotina</taxon>
        <taxon>Agaricomycetes</taxon>
        <taxon>Polyporales</taxon>
        <taxon>Phanerochaetaceae</taxon>
        <taxon>Phlebiopsis</taxon>
    </lineage>
</organism>
<keyword evidence="3" id="KW-0507">mRNA processing</keyword>
<dbReference type="GO" id="GO:0004843">
    <property type="term" value="F:cysteine-type deubiquitinase activity"/>
    <property type="evidence" value="ECO:0007669"/>
    <property type="project" value="InterPro"/>
</dbReference>
<gene>
    <name evidence="14" type="ORF">PHLGIDRAFT_124618</name>
</gene>
<dbReference type="GO" id="GO:0000245">
    <property type="term" value="P:spliceosomal complex assembly"/>
    <property type="evidence" value="ECO:0007669"/>
    <property type="project" value="InterPro"/>
</dbReference>
<dbReference type="OrthoDB" id="10263353at2759"/>
<protein>
    <recommendedName>
        <fullName evidence="16">USP domain-containing protein</fullName>
    </recommendedName>
</protein>